<organism evidence="6 7">
    <name type="scientific">Kitasatospora saccharophila</name>
    <dbReference type="NCBI Taxonomy" id="407973"/>
    <lineage>
        <taxon>Bacteria</taxon>
        <taxon>Bacillati</taxon>
        <taxon>Actinomycetota</taxon>
        <taxon>Actinomycetes</taxon>
        <taxon>Kitasatosporales</taxon>
        <taxon>Streptomycetaceae</taxon>
        <taxon>Kitasatospora</taxon>
    </lineage>
</organism>
<dbReference type="SUPFAM" id="SSF102114">
    <property type="entry name" value="Radical SAM enzymes"/>
    <property type="match status" value="1"/>
</dbReference>
<protein>
    <recommendedName>
        <fullName evidence="5">Radical SAM core domain-containing protein</fullName>
    </recommendedName>
</protein>
<dbReference type="Proteomes" id="UP001500897">
    <property type="component" value="Unassembled WGS sequence"/>
</dbReference>
<accession>A0ABN2WYI9</accession>
<dbReference type="Pfam" id="PF04055">
    <property type="entry name" value="Radical_SAM"/>
    <property type="match status" value="1"/>
</dbReference>
<keyword evidence="7" id="KW-1185">Reference proteome</keyword>
<evidence type="ECO:0000313" key="6">
    <source>
        <dbReference type="EMBL" id="GAA2100663.1"/>
    </source>
</evidence>
<dbReference type="SFLD" id="SFLDG01067">
    <property type="entry name" value="SPASM/twitch_domain_containing"/>
    <property type="match status" value="1"/>
</dbReference>
<dbReference type="InterPro" id="IPR013785">
    <property type="entry name" value="Aldolase_TIM"/>
</dbReference>
<keyword evidence="4" id="KW-0411">Iron-sulfur</keyword>
<comment type="caution">
    <text evidence="6">The sequence shown here is derived from an EMBL/GenBank/DDBJ whole genome shotgun (WGS) entry which is preliminary data.</text>
</comment>
<dbReference type="Gene3D" id="3.20.20.70">
    <property type="entry name" value="Aldolase class I"/>
    <property type="match status" value="1"/>
</dbReference>
<sequence length="349" mass="36942">MTVTADFLPDRPHEERTLMTATLEPPVRDALTVPHVIELEITGKCQLKCAHCLSDSSPDVPHGVMARTVSNGTEASEYDAMTLGDWRGVIDQAAELGIAKVQLIGGEPTTYPGWADLVDHALSRGRLVEVFTNLFHVTAKGWAVFSRPGVSLATSYYSPDPGEHERVTLVSGSHVRTRANIVEAVRRGIPVRAGVVGVHGGQFERLAVEELRALGVRHVTLDHARGVGRAAKSSPTVGELCGNCGRGRLAVMPDGSISPCVLGRWMRPGHAKQTGGLRAVLESPEWAAVVAGIPERRTPSLGGCPPNDSNDCNPANTEACNPAYGVAFAPPNGGPVRATLPRAGEGKTS</sequence>
<reference evidence="6 7" key="1">
    <citation type="journal article" date="2019" name="Int. J. Syst. Evol. Microbiol.">
        <title>The Global Catalogue of Microorganisms (GCM) 10K type strain sequencing project: providing services to taxonomists for standard genome sequencing and annotation.</title>
        <authorList>
            <consortium name="The Broad Institute Genomics Platform"/>
            <consortium name="The Broad Institute Genome Sequencing Center for Infectious Disease"/>
            <person name="Wu L."/>
            <person name="Ma J."/>
        </authorList>
    </citation>
    <scope>NUCLEOTIDE SEQUENCE [LARGE SCALE GENOMIC DNA]</scope>
    <source>
        <strain evidence="6 7">JCM 14559</strain>
    </source>
</reference>
<dbReference type="InterPro" id="IPR007197">
    <property type="entry name" value="rSAM"/>
</dbReference>
<evidence type="ECO:0000256" key="1">
    <source>
        <dbReference type="ARBA" id="ARBA00022691"/>
    </source>
</evidence>
<dbReference type="InterPro" id="IPR050377">
    <property type="entry name" value="Radical_SAM_PqqE_MftC-like"/>
</dbReference>
<dbReference type="RefSeq" id="WP_344552960.1">
    <property type="nucleotide sequence ID" value="NZ_BAAANS010000020.1"/>
</dbReference>
<keyword evidence="2" id="KW-0479">Metal-binding</keyword>
<dbReference type="PANTHER" id="PTHR11228:SF7">
    <property type="entry name" value="PQQA PEPTIDE CYCLASE"/>
    <property type="match status" value="1"/>
</dbReference>
<gene>
    <name evidence="6" type="ORF">GCM10009759_33680</name>
</gene>
<evidence type="ECO:0000256" key="2">
    <source>
        <dbReference type="ARBA" id="ARBA00022723"/>
    </source>
</evidence>
<name>A0ABN2WYI9_9ACTN</name>
<evidence type="ECO:0000313" key="7">
    <source>
        <dbReference type="Proteomes" id="UP001500897"/>
    </source>
</evidence>
<evidence type="ECO:0000256" key="4">
    <source>
        <dbReference type="ARBA" id="ARBA00023014"/>
    </source>
</evidence>
<dbReference type="CDD" id="cd01335">
    <property type="entry name" value="Radical_SAM"/>
    <property type="match status" value="1"/>
</dbReference>
<dbReference type="InterPro" id="IPR058240">
    <property type="entry name" value="rSAM_sf"/>
</dbReference>
<evidence type="ECO:0000256" key="3">
    <source>
        <dbReference type="ARBA" id="ARBA00023004"/>
    </source>
</evidence>
<dbReference type="PANTHER" id="PTHR11228">
    <property type="entry name" value="RADICAL SAM DOMAIN PROTEIN"/>
    <property type="match status" value="1"/>
</dbReference>
<dbReference type="SFLD" id="SFLDS00029">
    <property type="entry name" value="Radical_SAM"/>
    <property type="match status" value="1"/>
</dbReference>
<evidence type="ECO:0000259" key="5">
    <source>
        <dbReference type="Pfam" id="PF04055"/>
    </source>
</evidence>
<dbReference type="EMBL" id="BAAANS010000020">
    <property type="protein sequence ID" value="GAA2100663.1"/>
    <property type="molecule type" value="Genomic_DNA"/>
</dbReference>
<keyword evidence="1" id="KW-0949">S-adenosyl-L-methionine</keyword>
<keyword evidence="3" id="KW-0408">Iron</keyword>
<feature type="domain" description="Radical SAM core" evidence="5">
    <location>
        <begin position="40"/>
        <end position="200"/>
    </location>
</feature>
<proteinExistence type="predicted"/>